<evidence type="ECO:0000256" key="1">
    <source>
        <dbReference type="ARBA" id="ARBA00009199"/>
    </source>
</evidence>
<dbReference type="Proteomes" id="UP001149140">
    <property type="component" value="Unassembled WGS sequence"/>
</dbReference>
<organism evidence="4 5">
    <name type="scientific">Solirubrobacter ginsenosidimutans</name>
    <dbReference type="NCBI Taxonomy" id="490573"/>
    <lineage>
        <taxon>Bacteria</taxon>
        <taxon>Bacillati</taxon>
        <taxon>Actinomycetota</taxon>
        <taxon>Thermoleophilia</taxon>
        <taxon>Solirubrobacterales</taxon>
        <taxon>Solirubrobacteraceae</taxon>
        <taxon>Solirubrobacter</taxon>
    </lineage>
</organism>
<dbReference type="GO" id="GO:0003824">
    <property type="term" value="F:catalytic activity"/>
    <property type="evidence" value="ECO:0007669"/>
    <property type="project" value="InterPro"/>
</dbReference>
<sequence>MDDLGFVSAAETAALVRTGGASAREVVEAALRRIEALDGPINAFTEVDAERALAAADALVPGDGAPFAGVPIAIKGNVPVEGYEISAGSRFLAGYRPDHSAYLVRRLREAGFVIVGITNLPEFAILPTTEPRHNGPTRNPWDLTRTPGGSSGGSAAAVAAGMVPIAHGNDGGGSIRTPASACGLVGLKPSRGRVSSGPDLGESWLAANGVLTRTVADTAIALDVLGGYEVGDANWAPRPPEPYVTSMRRSPGKLRVALTATNPFDAPVDEEAIQGLRVGAELLQALGHEVVEAAPAWPTPESLRVFISVFGPGIALGIDAATRRAGREPGEDEIEPLSRAVYERAKQTPSVSYLGAVAQMQAIARGLVAFFADYDLLMTPGLAERPLKIGECNGLGEDPMADLERSGYFTPYNSLFNVTGQPAISIPVGFGADGLPTNVQLVGKPLNEDRLLQVALQMESAHPWAHQRPSTEDVGDAAGPDA</sequence>
<dbReference type="Gene3D" id="3.90.1300.10">
    <property type="entry name" value="Amidase signature (AS) domain"/>
    <property type="match status" value="1"/>
</dbReference>
<dbReference type="InterPro" id="IPR000120">
    <property type="entry name" value="Amidase"/>
</dbReference>
<dbReference type="AlphaFoldDB" id="A0A9X3S1A0"/>
<dbReference type="Pfam" id="PF01425">
    <property type="entry name" value="Amidase"/>
    <property type="match status" value="1"/>
</dbReference>
<keyword evidence="5" id="KW-1185">Reference proteome</keyword>
<dbReference type="SUPFAM" id="SSF75304">
    <property type="entry name" value="Amidase signature (AS) enzymes"/>
    <property type="match status" value="1"/>
</dbReference>
<dbReference type="PANTHER" id="PTHR11895">
    <property type="entry name" value="TRANSAMIDASE"/>
    <property type="match status" value="1"/>
</dbReference>
<dbReference type="PANTHER" id="PTHR11895:SF7">
    <property type="entry name" value="GLUTAMYL-TRNA(GLN) AMIDOTRANSFERASE SUBUNIT A, MITOCHONDRIAL"/>
    <property type="match status" value="1"/>
</dbReference>
<evidence type="ECO:0000259" key="3">
    <source>
        <dbReference type="Pfam" id="PF01425"/>
    </source>
</evidence>
<dbReference type="InterPro" id="IPR023631">
    <property type="entry name" value="Amidase_dom"/>
</dbReference>
<protein>
    <submittedName>
        <fullName evidence="4">Amidase</fullName>
    </submittedName>
</protein>
<comment type="similarity">
    <text evidence="1">Belongs to the amidase family.</text>
</comment>
<evidence type="ECO:0000256" key="2">
    <source>
        <dbReference type="SAM" id="MobiDB-lite"/>
    </source>
</evidence>
<evidence type="ECO:0000313" key="4">
    <source>
        <dbReference type="EMBL" id="MDA0163170.1"/>
    </source>
</evidence>
<gene>
    <name evidence="4" type="ORF">OM076_23050</name>
</gene>
<name>A0A9X3S1A0_9ACTN</name>
<reference evidence="4" key="1">
    <citation type="submission" date="2022-10" db="EMBL/GenBank/DDBJ databases">
        <title>The WGS of Solirubrobacter ginsenosidimutans DSM 21036.</title>
        <authorList>
            <person name="Jiang Z."/>
        </authorList>
    </citation>
    <scope>NUCLEOTIDE SEQUENCE</scope>
    <source>
        <strain evidence="4">DSM 21036</strain>
    </source>
</reference>
<dbReference type="EMBL" id="JAPDOD010000023">
    <property type="protein sequence ID" value="MDA0163170.1"/>
    <property type="molecule type" value="Genomic_DNA"/>
</dbReference>
<proteinExistence type="inferred from homology"/>
<dbReference type="InterPro" id="IPR036928">
    <property type="entry name" value="AS_sf"/>
</dbReference>
<dbReference type="PROSITE" id="PS00571">
    <property type="entry name" value="AMIDASES"/>
    <property type="match status" value="1"/>
</dbReference>
<dbReference type="InterPro" id="IPR020556">
    <property type="entry name" value="Amidase_CS"/>
</dbReference>
<accession>A0A9X3S1A0</accession>
<feature type="domain" description="Amidase" evidence="3">
    <location>
        <begin position="25"/>
        <end position="452"/>
    </location>
</feature>
<evidence type="ECO:0000313" key="5">
    <source>
        <dbReference type="Proteomes" id="UP001149140"/>
    </source>
</evidence>
<comment type="caution">
    <text evidence="4">The sequence shown here is derived from an EMBL/GenBank/DDBJ whole genome shotgun (WGS) entry which is preliminary data.</text>
</comment>
<feature type="region of interest" description="Disordered" evidence="2">
    <location>
        <begin position="462"/>
        <end position="482"/>
    </location>
</feature>